<dbReference type="AlphaFoldDB" id="A0A9Q1EEL0"/>
<protein>
    <submittedName>
        <fullName evidence="1">Uncharacterized protein</fullName>
    </submittedName>
</protein>
<comment type="caution">
    <text evidence="1">The sequence shown here is derived from an EMBL/GenBank/DDBJ whole genome shotgun (WGS) entry which is preliminary data.</text>
</comment>
<gene>
    <name evidence="1" type="ORF">SKAU_G00385920</name>
</gene>
<evidence type="ECO:0000313" key="1">
    <source>
        <dbReference type="EMBL" id="KAJ8337372.1"/>
    </source>
</evidence>
<name>A0A9Q1EEL0_SYNKA</name>
<sequence>MGKEAVEFMGLDNYLHGLKRLVRSGKNALSQRMLLTKVNIVLENQKQIVQMVASLNLQGACEQHVQDGQHLEPCTSEEEFEDKLQDKQCF</sequence>
<keyword evidence="2" id="KW-1185">Reference proteome</keyword>
<proteinExistence type="predicted"/>
<reference evidence="1" key="1">
    <citation type="journal article" date="2023" name="Science">
        <title>Genome structures resolve the early diversification of teleost fishes.</title>
        <authorList>
            <person name="Parey E."/>
            <person name="Louis A."/>
            <person name="Montfort J."/>
            <person name="Bouchez O."/>
            <person name="Roques C."/>
            <person name="Iampietro C."/>
            <person name="Lluch J."/>
            <person name="Castinel A."/>
            <person name="Donnadieu C."/>
            <person name="Desvignes T."/>
            <person name="Floi Bucao C."/>
            <person name="Jouanno E."/>
            <person name="Wen M."/>
            <person name="Mejri S."/>
            <person name="Dirks R."/>
            <person name="Jansen H."/>
            <person name="Henkel C."/>
            <person name="Chen W.J."/>
            <person name="Zahm M."/>
            <person name="Cabau C."/>
            <person name="Klopp C."/>
            <person name="Thompson A.W."/>
            <person name="Robinson-Rechavi M."/>
            <person name="Braasch I."/>
            <person name="Lecointre G."/>
            <person name="Bobe J."/>
            <person name="Postlethwait J.H."/>
            <person name="Berthelot C."/>
            <person name="Roest Crollius H."/>
            <person name="Guiguen Y."/>
        </authorList>
    </citation>
    <scope>NUCLEOTIDE SEQUENCE</scope>
    <source>
        <strain evidence="1">WJC10195</strain>
    </source>
</reference>
<evidence type="ECO:0000313" key="2">
    <source>
        <dbReference type="Proteomes" id="UP001152622"/>
    </source>
</evidence>
<organism evidence="1 2">
    <name type="scientific">Synaphobranchus kaupii</name>
    <name type="common">Kaup's arrowtooth eel</name>
    <dbReference type="NCBI Taxonomy" id="118154"/>
    <lineage>
        <taxon>Eukaryota</taxon>
        <taxon>Metazoa</taxon>
        <taxon>Chordata</taxon>
        <taxon>Craniata</taxon>
        <taxon>Vertebrata</taxon>
        <taxon>Euteleostomi</taxon>
        <taxon>Actinopterygii</taxon>
        <taxon>Neopterygii</taxon>
        <taxon>Teleostei</taxon>
        <taxon>Anguilliformes</taxon>
        <taxon>Synaphobranchidae</taxon>
        <taxon>Synaphobranchus</taxon>
    </lineage>
</organism>
<accession>A0A9Q1EEL0</accession>
<dbReference type="EMBL" id="JAINUF010000019">
    <property type="protein sequence ID" value="KAJ8337372.1"/>
    <property type="molecule type" value="Genomic_DNA"/>
</dbReference>
<dbReference type="Proteomes" id="UP001152622">
    <property type="component" value="Chromosome 19"/>
</dbReference>